<protein>
    <recommendedName>
        <fullName evidence="3">C1q domain-containing protein</fullName>
    </recommendedName>
</protein>
<dbReference type="InterPro" id="IPR008983">
    <property type="entry name" value="Tumour_necrosis_fac-like_dom"/>
</dbReference>
<dbReference type="Gene3D" id="2.60.120.40">
    <property type="match status" value="2"/>
</dbReference>
<evidence type="ECO:0000259" key="3">
    <source>
        <dbReference type="PROSITE" id="PS50871"/>
    </source>
</evidence>
<dbReference type="PRINTS" id="PR00007">
    <property type="entry name" value="COMPLEMNTC1Q"/>
</dbReference>
<evidence type="ECO:0000313" key="4">
    <source>
        <dbReference type="EMBL" id="KAK3092435.1"/>
    </source>
</evidence>
<reference evidence="4" key="1">
    <citation type="submission" date="2019-08" db="EMBL/GenBank/DDBJ databases">
        <title>The improved chromosome-level genome for the pearl oyster Pinctada fucata martensii using PacBio sequencing and Hi-C.</title>
        <authorList>
            <person name="Zheng Z."/>
        </authorList>
    </citation>
    <scope>NUCLEOTIDE SEQUENCE</scope>
    <source>
        <strain evidence="4">ZZ-2019</strain>
        <tissue evidence="4">Adductor muscle</tissue>
    </source>
</reference>
<dbReference type="SUPFAM" id="SSF49842">
    <property type="entry name" value="TNF-like"/>
    <property type="match status" value="2"/>
</dbReference>
<evidence type="ECO:0000256" key="2">
    <source>
        <dbReference type="ARBA" id="ARBA00022525"/>
    </source>
</evidence>
<proteinExistence type="predicted"/>
<dbReference type="GO" id="GO:0005581">
    <property type="term" value="C:collagen trimer"/>
    <property type="evidence" value="ECO:0007669"/>
    <property type="project" value="UniProtKB-KW"/>
</dbReference>
<organism evidence="4 5">
    <name type="scientific">Pinctada imbricata</name>
    <name type="common">Atlantic pearl-oyster</name>
    <name type="synonym">Pinctada martensii</name>
    <dbReference type="NCBI Taxonomy" id="66713"/>
    <lineage>
        <taxon>Eukaryota</taxon>
        <taxon>Metazoa</taxon>
        <taxon>Spiralia</taxon>
        <taxon>Lophotrochozoa</taxon>
        <taxon>Mollusca</taxon>
        <taxon>Bivalvia</taxon>
        <taxon>Autobranchia</taxon>
        <taxon>Pteriomorphia</taxon>
        <taxon>Pterioida</taxon>
        <taxon>Pterioidea</taxon>
        <taxon>Pteriidae</taxon>
        <taxon>Pinctada</taxon>
    </lineage>
</organism>
<sequence length="302" mass="33163">MQSDVSTRLTILENIVGHLLTGEMFATNDTLANISAASIAKKSKLLQISPREAVVFSAHRSGAVSGLSSGFIVKFDSIVTNIGGHYYPADGIFIAPVRGVYLFHWQIILCDSNRVYTEIRVSGMTKVQTVGTLNQRLQIVEEVLSKVLIGSNTSNLSKILNGSVKIAPGLLDRGHPPVMFYAYRSGSVSGISSGFILKFDTVMTNVGGHYYPYDGVFIAPVDGMYLFHWQFITYGSNHGYTGLKVNGSWKARSYTDNRSYDTSASTAIVEVKAKQHVWVETFTSGMYMYQYSSFSGVLLNVL</sequence>
<dbReference type="Proteomes" id="UP001186944">
    <property type="component" value="Unassembled WGS sequence"/>
</dbReference>
<dbReference type="PROSITE" id="PS50871">
    <property type="entry name" value="C1Q"/>
    <property type="match status" value="2"/>
</dbReference>
<accession>A0AA88Y1W0</accession>
<keyword evidence="2" id="KW-0964">Secreted</keyword>
<dbReference type="Pfam" id="PF00386">
    <property type="entry name" value="C1q"/>
    <property type="match status" value="2"/>
</dbReference>
<comment type="subcellular location">
    <subcellularLocation>
        <location evidence="1">Secreted</location>
    </subcellularLocation>
</comment>
<dbReference type="InterPro" id="IPR050392">
    <property type="entry name" value="Collagen/C1q_domain"/>
</dbReference>
<feature type="domain" description="C1q" evidence="3">
    <location>
        <begin position="49"/>
        <end position="103"/>
    </location>
</feature>
<dbReference type="PANTHER" id="PTHR15427:SF33">
    <property type="entry name" value="COLLAGEN IV NC1 DOMAIN-CONTAINING PROTEIN"/>
    <property type="match status" value="1"/>
</dbReference>
<dbReference type="SMART" id="SM00110">
    <property type="entry name" value="C1Q"/>
    <property type="match status" value="1"/>
</dbReference>
<evidence type="ECO:0000256" key="1">
    <source>
        <dbReference type="ARBA" id="ARBA00004613"/>
    </source>
</evidence>
<feature type="domain" description="C1q" evidence="3">
    <location>
        <begin position="173"/>
        <end position="302"/>
    </location>
</feature>
<keyword evidence="5" id="KW-1185">Reference proteome</keyword>
<name>A0AA88Y1W0_PINIB</name>
<dbReference type="InterPro" id="IPR001073">
    <property type="entry name" value="C1q_dom"/>
</dbReference>
<dbReference type="PANTHER" id="PTHR15427">
    <property type="entry name" value="EMILIN ELASTIN MICROFIBRIL INTERFACE-LOCATED PROTEIN ELASTIN MICROFIBRIL INTERFACER"/>
    <property type="match status" value="1"/>
</dbReference>
<dbReference type="EMBL" id="VSWD01000009">
    <property type="protein sequence ID" value="KAK3092435.1"/>
    <property type="molecule type" value="Genomic_DNA"/>
</dbReference>
<gene>
    <name evidence="4" type="ORF">FSP39_002820</name>
</gene>
<dbReference type="AlphaFoldDB" id="A0AA88Y1W0"/>
<evidence type="ECO:0000313" key="5">
    <source>
        <dbReference type="Proteomes" id="UP001186944"/>
    </source>
</evidence>
<comment type="caution">
    <text evidence="4">The sequence shown here is derived from an EMBL/GenBank/DDBJ whole genome shotgun (WGS) entry which is preliminary data.</text>
</comment>